<accession>A0A2K1K619</accession>
<evidence type="ECO:0000313" key="1">
    <source>
        <dbReference type="EMBL" id="PNR49230.1"/>
    </source>
</evidence>
<dbReference type="Gramene" id="Pp3c8_3805V3.1">
    <property type="protein sequence ID" value="PAC:32965500.CDS.1"/>
    <property type="gene ID" value="Pp3c8_3805"/>
</dbReference>
<keyword evidence="3" id="KW-1185">Reference proteome</keyword>
<reference evidence="1 3" key="1">
    <citation type="journal article" date="2008" name="Science">
        <title>The Physcomitrella genome reveals evolutionary insights into the conquest of land by plants.</title>
        <authorList>
            <person name="Rensing S."/>
            <person name="Lang D."/>
            <person name="Zimmer A."/>
            <person name="Terry A."/>
            <person name="Salamov A."/>
            <person name="Shapiro H."/>
            <person name="Nishiyama T."/>
            <person name="Perroud P.-F."/>
            <person name="Lindquist E."/>
            <person name="Kamisugi Y."/>
            <person name="Tanahashi T."/>
            <person name="Sakakibara K."/>
            <person name="Fujita T."/>
            <person name="Oishi K."/>
            <person name="Shin-I T."/>
            <person name="Kuroki Y."/>
            <person name="Toyoda A."/>
            <person name="Suzuki Y."/>
            <person name="Hashimoto A."/>
            <person name="Yamaguchi K."/>
            <person name="Sugano A."/>
            <person name="Kohara Y."/>
            <person name="Fujiyama A."/>
            <person name="Anterola A."/>
            <person name="Aoki S."/>
            <person name="Ashton N."/>
            <person name="Barbazuk W.B."/>
            <person name="Barker E."/>
            <person name="Bennetzen J."/>
            <person name="Bezanilla M."/>
            <person name="Blankenship R."/>
            <person name="Cho S.H."/>
            <person name="Dutcher S."/>
            <person name="Estelle M."/>
            <person name="Fawcett J.A."/>
            <person name="Gundlach H."/>
            <person name="Hanada K."/>
            <person name="Heyl A."/>
            <person name="Hicks K.A."/>
            <person name="Hugh J."/>
            <person name="Lohr M."/>
            <person name="Mayer K."/>
            <person name="Melkozernov A."/>
            <person name="Murata T."/>
            <person name="Nelson D."/>
            <person name="Pils B."/>
            <person name="Prigge M."/>
            <person name="Reiss B."/>
            <person name="Renner T."/>
            <person name="Rombauts S."/>
            <person name="Rushton P."/>
            <person name="Sanderfoot A."/>
            <person name="Schween G."/>
            <person name="Shiu S.-H."/>
            <person name="Stueber K."/>
            <person name="Theodoulou F.L."/>
            <person name="Tu H."/>
            <person name="Van de Peer Y."/>
            <person name="Verrier P.J."/>
            <person name="Waters E."/>
            <person name="Wood A."/>
            <person name="Yang L."/>
            <person name="Cove D."/>
            <person name="Cuming A."/>
            <person name="Hasebe M."/>
            <person name="Lucas S."/>
            <person name="Mishler D.B."/>
            <person name="Reski R."/>
            <person name="Grigoriev I."/>
            <person name="Quatrano R.S."/>
            <person name="Boore J.L."/>
        </authorList>
    </citation>
    <scope>NUCLEOTIDE SEQUENCE [LARGE SCALE GENOMIC DNA]</scope>
    <source>
        <strain evidence="2 3">cv. Gransden 2004</strain>
    </source>
</reference>
<dbReference type="InParanoid" id="A0A2K1K619"/>
<evidence type="ECO:0000313" key="2">
    <source>
        <dbReference type="EnsemblPlants" id="PAC:32965500.CDS.1"/>
    </source>
</evidence>
<dbReference type="EMBL" id="ABEU02000008">
    <property type="protein sequence ID" value="PNR49230.1"/>
    <property type="molecule type" value="Genomic_DNA"/>
</dbReference>
<name>A0A2K1K619_PHYPA</name>
<sequence length="77" mass="9096">MSSGLPPSSFRLPLTKSYSQFRHLKPITLEEVTSFHWLNRILFDHSGIDRQCNFSTEKSVQSDEQKESAMRRYGWKF</sequence>
<reference evidence="1 3" key="2">
    <citation type="journal article" date="2018" name="Plant J.">
        <title>The Physcomitrella patens chromosome-scale assembly reveals moss genome structure and evolution.</title>
        <authorList>
            <person name="Lang D."/>
            <person name="Ullrich K.K."/>
            <person name="Murat F."/>
            <person name="Fuchs J."/>
            <person name="Jenkins J."/>
            <person name="Haas F.B."/>
            <person name="Piednoel M."/>
            <person name="Gundlach H."/>
            <person name="Van Bel M."/>
            <person name="Meyberg R."/>
            <person name="Vives C."/>
            <person name="Morata J."/>
            <person name="Symeonidi A."/>
            <person name="Hiss M."/>
            <person name="Muchero W."/>
            <person name="Kamisugi Y."/>
            <person name="Saleh O."/>
            <person name="Blanc G."/>
            <person name="Decker E.L."/>
            <person name="van Gessel N."/>
            <person name="Grimwood J."/>
            <person name="Hayes R.D."/>
            <person name="Graham S.W."/>
            <person name="Gunter L.E."/>
            <person name="McDaniel S.F."/>
            <person name="Hoernstein S.N.W."/>
            <person name="Larsson A."/>
            <person name="Li F.W."/>
            <person name="Perroud P.F."/>
            <person name="Phillips J."/>
            <person name="Ranjan P."/>
            <person name="Rokshar D.S."/>
            <person name="Rothfels C.J."/>
            <person name="Schneider L."/>
            <person name="Shu S."/>
            <person name="Stevenson D.W."/>
            <person name="Thummler F."/>
            <person name="Tillich M."/>
            <person name="Villarreal Aguilar J.C."/>
            <person name="Widiez T."/>
            <person name="Wong G.K."/>
            <person name="Wymore A."/>
            <person name="Zhang Y."/>
            <person name="Zimmer A.D."/>
            <person name="Quatrano R.S."/>
            <person name="Mayer K.F.X."/>
            <person name="Goodstein D."/>
            <person name="Casacuberta J.M."/>
            <person name="Vandepoele K."/>
            <person name="Reski R."/>
            <person name="Cuming A.C."/>
            <person name="Tuskan G.A."/>
            <person name="Maumus F."/>
            <person name="Salse J."/>
            <person name="Schmutz J."/>
            <person name="Rensing S.A."/>
        </authorList>
    </citation>
    <scope>NUCLEOTIDE SEQUENCE [LARGE SCALE GENOMIC DNA]</scope>
    <source>
        <strain evidence="2 3">cv. Gransden 2004</strain>
    </source>
</reference>
<organism evidence="1">
    <name type="scientific">Physcomitrium patens</name>
    <name type="common">Spreading-leaved earth moss</name>
    <name type="synonym">Physcomitrella patens</name>
    <dbReference type="NCBI Taxonomy" id="3218"/>
    <lineage>
        <taxon>Eukaryota</taxon>
        <taxon>Viridiplantae</taxon>
        <taxon>Streptophyta</taxon>
        <taxon>Embryophyta</taxon>
        <taxon>Bryophyta</taxon>
        <taxon>Bryophytina</taxon>
        <taxon>Bryopsida</taxon>
        <taxon>Funariidae</taxon>
        <taxon>Funariales</taxon>
        <taxon>Funariaceae</taxon>
        <taxon>Physcomitrium</taxon>
    </lineage>
</organism>
<dbReference type="AlphaFoldDB" id="A0A2K1K619"/>
<gene>
    <name evidence="1" type="ORF">PHYPA_011126</name>
</gene>
<dbReference type="EnsemblPlants" id="Pp3c8_3805V3.1">
    <property type="protein sequence ID" value="PAC:32965500.CDS.1"/>
    <property type="gene ID" value="Pp3c8_3805"/>
</dbReference>
<evidence type="ECO:0000313" key="3">
    <source>
        <dbReference type="Proteomes" id="UP000006727"/>
    </source>
</evidence>
<dbReference type="Proteomes" id="UP000006727">
    <property type="component" value="Chromosome 8"/>
</dbReference>
<proteinExistence type="predicted"/>
<protein>
    <submittedName>
        <fullName evidence="1 2">Uncharacterized protein</fullName>
    </submittedName>
</protein>
<reference evidence="2" key="3">
    <citation type="submission" date="2020-12" db="UniProtKB">
        <authorList>
            <consortium name="EnsemblPlants"/>
        </authorList>
    </citation>
    <scope>IDENTIFICATION</scope>
</reference>